<comment type="caution">
    <text evidence="2">The sequence shown here is derived from an EMBL/GenBank/DDBJ whole genome shotgun (WGS) entry which is preliminary data.</text>
</comment>
<dbReference type="AlphaFoldDB" id="A0A9D2MG63"/>
<evidence type="ECO:0000259" key="1">
    <source>
        <dbReference type="PROSITE" id="PS51186"/>
    </source>
</evidence>
<dbReference type="EMBL" id="DWXX01000146">
    <property type="protein sequence ID" value="HJB59599.1"/>
    <property type="molecule type" value="Genomic_DNA"/>
</dbReference>
<protein>
    <submittedName>
        <fullName evidence="2">GNAT family N-acetyltransferase</fullName>
    </submittedName>
</protein>
<dbReference type="PROSITE" id="PS51186">
    <property type="entry name" value="GNAT"/>
    <property type="match status" value="1"/>
</dbReference>
<feature type="domain" description="N-acetyltransferase" evidence="1">
    <location>
        <begin position="108"/>
        <end position="245"/>
    </location>
</feature>
<dbReference type="InterPro" id="IPR000182">
    <property type="entry name" value="GNAT_dom"/>
</dbReference>
<dbReference type="InterPro" id="IPR027365">
    <property type="entry name" value="GNAT_acetyltra_YdfB-like"/>
</dbReference>
<dbReference type="CDD" id="cd04301">
    <property type="entry name" value="NAT_SF"/>
    <property type="match status" value="1"/>
</dbReference>
<name>A0A9D2MG63_9FIRM</name>
<dbReference type="Proteomes" id="UP000824211">
    <property type="component" value="Unassembled WGS sequence"/>
</dbReference>
<reference evidence="2" key="1">
    <citation type="journal article" date="2021" name="PeerJ">
        <title>Extensive microbial diversity within the chicken gut microbiome revealed by metagenomics and culture.</title>
        <authorList>
            <person name="Gilroy R."/>
            <person name="Ravi A."/>
            <person name="Getino M."/>
            <person name="Pursley I."/>
            <person name="Horton D.L."/>
            <person name="Alikhan N.F."/>
            <person name="Baker D."/>
            <person name="Gharbi K."/>
            <person name="Hall N."/>
            <person name="Watson M."/>
            <person name="Adriaenssens E.M."/>
            <person name="Foster-Nyarko E."/>
            <person name="Jarju S."/>
            <person name="Secka A."/>
            <person name="Antonio M."/>
            <person name="Oren A."/>
            <person name="Chaudhuri R.R."/>
            <person name="La Ragione R."/>
            <person name="Hildebrand F."/>
            <person name="Pallen M.J."/>
        </authorList>
    </citation>
    <scope>NUCLEOTIDE SEQUENCE</scope>
    <source>
        <strain evidence="2">ChiHjej9B8-13557</strain>
    </source>
</reference>
<accession>A0A9D2MG63</accession>
<evidence type="ECO:0000313" key="2">
    <source>
        <dbReference type="EMBL" id="HJB59599.1"/>
    </source>
</evidence>
<dbReference type="Pfam" id="PF12746">
    <property type="entry name" value="GNAT_acetyltran"/>
    <property type="match status" value="1"/>
</dbReference>
<dbReference type="Gene3D" id="3.40.630.30">
    <property type="match status" value="1"/>
</dbReference>
<dbReference type="InterPro" id="IPR016181">
    <property type="entry name" value="Acyl_CoA_acyltransferase"/>
</dbReference>
<organism evidence="2 3">
    <name type="scientific">Candidatus Faecalibacterium faecipullorum</name>
    <dbReference type="NCBI Taxonomy" id="2838578"/>
    <lineage>
        <taxon>Bacteria</taxon>
        <taxon>Bacillati</taxon>
        <taxon>Bacillota</taxon>
        <taxon>Clostridia</taxon>
        <taxon>Eubacteriales</taxon>
        <taxon>Oscillospiraceae</taxon>
        <taxon>Faecalibacterium</taxon>
    </lineage>
</organism>
<sequence length="245" mass="26421">MTFTNQSILQTAIEQSAVDLHCSPADFARAEDIVVPSAADPRARRYLTLPFACCLVSYGGNVVASAGEGYRAAADELLRRFGGWQCFEHAHLLLQGAGRLDESEYFLPDLDVLHPLGCPYPLRVLGPADFAPLYTDAWANALCKARSELDMLGVGAYDSGQLVGLAACSADCDSMWQIGVDVLPGYRRQGIASALTSRLALAILERGKVPFYCAAWPNLRSVGNAIKSGFRPAWVELTVRPGALL</sequence>
<evidence type="ECO:0000313" key="3">
    <source>
        <dbReference type="Proteomes" id="UP000824211"/>
    </source>
</evidence>
<reference evidence="2" key="2">
    <citation type="submission" date="2021-04" db="EMBL/GenBank/DDBJ databases">
        <authorList>
            <person name="Gilroy R."/>
        </authorList>
    </citation>
    <scope>NUCLEOTIDE SEQUENCE</scope>
    <source>
        <strain evidence="2">ChiHjej9B8-13557</strain>
    </source>
</reference>
<dbReference type="GO" id="GO:0016747">
    <property type="term" value="F:acyltransferase activity, transferring groups other than amino-acyl groups"/>
    <property type="evidence" value="ECO:0007669"/>
    <property type="project" value="InterPro"/>
</dbReference>
<proteinExistence type="predicted"/>
<dbReference type="SUPFAM" id="SSF55729">
    <property type="entry name" value="Acyl-CoA N-acyltransferases (Nat)"/>
    <property type="match status" value="1"/>
</dbReference>
<gene>
    <name evidence="2" type="ORF">H9771_08130</name>
</gene>